<reference evidence="3" key="1">
    <citation type="journal article" date="2021" name="Science">
        <title>Hunting the eagle killer: A cyanobacterial neurotoxin causes vacuolar myelinopathy.</title>
        <authorList>
            <person name="Breinlinger S."/>
            <person name="Phillips T.J."/>
            <person name="Haram B.N."/>
            <person name="Mares J."/>
            <person name="Martinez Yerena J.A."/>
            <person name="Hrouzek P."/>
            <person name="Sobotka R."/>
            <person name="Henderson W.M."/>
            <person name="Schmieder P."/>
            <person name="Williams S.M."/>
            <person name="Lauderdale J.D."/>
            <person name="Wilde H.D."/>
            <person name="Gerrin W."/>
            <person name="Kust A."/>
            <person name="Washington J.W."/>
            <person name="Wagner C."/>
            <person name="Geier B."/>
            <person name="Liebeke M."/>
            <person name="Enke H."/>
            <person name="Niedermeyer T.H.J."/>
            <person name="Wilde S.B."/>
        </authorList>
    </citation>
    <scope>NUCLEOTIDE SEQUENCE [LARGE SCALE GENOMIC DNA]</scope>
    <source>
        <strain evidence="3">Thurmond2011</strain>
    </source>
</reference>
<feature type="compositionally biased region" description="Low complexity" evidence="1">
    <location>
        <begin position="104"/>
        <end position="122"/>
    </location>
</feature>
<accession>A0AAP5M6C3</accession>
<sequence>MSPDEQNIQAFAKLIESQPLLFSNEDQVDLWRVVSSLENNAETISDAIAIWSKSRSKIRQALLPLIGNISQTRSAAEDFKKPDPKDYNKILLNAMRVSFPNVESQQQTPQQPSNQKPSNSQP</sequence>
<organism evidence="2 3">
    <name type="scientific">Aetokthonos hydrillicola Thurmond2011</name>
    <dbReference type="NCBI Taxonomy" id="2712845"/>
    <lineage>
        <taxon>Bacteria</taxon>
        <taxon>Bacillati</taxon>
        <taxon>Cyanobacteriota</taxon>
        <taxon>Cyanophyceae</taxon>
        <taxon>Nostocales</taxon>
        <taxon>Hapalosiphonaceae</taxon>
        <taxon>Aetokthonos</taxon>
    </lineage>
</organism>
<feature type="region of interest" description="Disordered" evidence="1">
    <location>
        <begin position="100"/>
        <end position="122"/>
    </location>
</feature>
<dbReference type="Proteomes" id="UP000667802">
    <property type="component" value="Unassembled WGS sequence"/>
</dbReference>
<keyword evidence="3" id="KW-1185">Reference proteome</keyword>
<evidence type="ECO:0000313" key="2">
    <source>
        <dbReference type="EMBL" id="MDR9893975.1"/>
    </source>
</evidence>
<dbReference type="RefSeq" id="WP_208339658.1">
    <property type="nucleotide sequence ID" value="NZ_CAWQFN010000556.1"/>
</dbReference>
<dbReference type="EMBL" id="JAALHA020000001">
    <property type="protein sequence ID" value="MDR9893975.1"/>
    <property type="molecule type" value="Genomic_DNA"/>
</dbReference>
<protein>
    <submittedName>
        <fullName evidence="2">Uncharacterized protein</fullName>
    </submittedName>
</protein>
<gene>
    <name evidence="2" type="ORF">G7B40_005230</name>
</gene>
<evidence type="ECO:0000256" key="1">
    <source>
        <dbReference type="SAM" id="MobiDB-lite"/>
    </source>
</evidence>
<comment type="caution">
    <text evidence="2">The sequence shown here is derived from an EMBL/GenBank/DDBJ whole genome shotgun (WGS) entry which is preliminary data.</text>
</comment>
<name>A0AAP5M6C3_9CYAN</name>
<proteinExistence type="predicted"/>
<dbReference type="AlphaFoldDB" id="A0AAP5M6C3"/>
<evidence type="ECO:0000313" key="3">
    <source>
        <dbReference type="Proteomes" id="UP000667802"/>
    </source>
</evidence>